<dbReference type="EMBL" id="JBHSGT010000056">
    <property type="protein sequence ID" value="MFC4710747.1"/>
    <property type="molecule type" value="Genomic_DNA"/>
</dbReference>
<dbReference type="Gene3D" id="3.40.50.12580">
    <property type="match status" value="1"/>
</dbReference>
<comment type="caution">
    <text evidence="8">The sequence shown here is derived from an EMBL/GenBank/DDBJ whole genome shotgun (WGS) entry which is preliminary data.</text>
</comment>
<evidence type="ECO:0000256" key="4">
    <source>
        <dbReference type="ARBA" id="ARBA00022679"/>
    </source>
</evidence>
<dbReference type="Gene3D" id="3.40.50.2000">
    <property type="entry name" value="Glycogen Phosphorylase B"/>
    <property type="match status" value="2"/>
</dbReference>
<evidence type="ECO:0000256" key="5">
    <source>
        <dbReference type="ARBA" id="ARBA00022944"/>
    </source>
</evidence>
<dbReference type="RefSeq" id="WP_379966293.1">
    <property type="nucleotide sequence ID" value="NZ_JBHSGT010000056.1"/>
</dbReference>
<accession>A0ABV9M4L3</accession>
<dbReference type="InterPro" id="IPR001296">
    <property type="entry name" value="Glyco_trans_1"/>
</dbReference>
<evidence type="ECO:0000256" key="6">
    <source>
        <dbReference type="ARBA" id="ARBA00023136"/>
    </source>
</evidence>
<evidence type="ECO:0000313" key="9">
    <source>
        <dbReference type="Proteomes" id="UP001596026"/>
    </source>
</evidence>
<dbReference type="CDD" id="cd03811">
    <property type="entry name" value="GT4_GT28_WabH-like"/>
    <property type="match status" value="1"/>
</dbReference>
<dbReference type="PANTHER" id="PTHR37316">
    <property type="entry name" value="TEICHOIC ACID GLYCEROL-PHOSPHATE PRIMASE"/>
    <property type="match status" value="1"/>
</dbReference>
<keyword evidence="9" id="KW-1185">Reference proteome</keyword>
<dbReference type="InterPro" id="IPR051612">
    <property type="entry name" value="Teichoic_Acid_Biosynth"/>
</dbReference>
<name>A0ABV9M4L3_9ENTE</name>
<dbReference type="PANTHER" id="PTHR37316:SF1">
    <property type="entry name" value="TEICHOIC ACID GLYCEROL-PHOSPHATE PRIMASE"/>
    <property type="match status" value="1"/>
</dbReference>
<keyword evidence="6" id="KW-0472">Membrane</keyword>
<evidence type="ECO:0000313" key="8">
    <source>
        <dbReference type="EMBL" id="MFC4710747.1"/>
    </source>
</evidence>
<evidence type="ECO:0000259" key="7">
    <source>
        <dbReference type="Pfam" id="PF00534"/>
    </source>
</evidence>
<dbReference type="InterPro" id="IPR043148">
    <property type="entry name" value="TagF_C"/>
</dbReference>
<comment type="similarity">
    <text evidence="2">Belongs to the CDP-glycerol glycerophosphotransferase family.</text>
</comment>
<sequence>MSTLNKIKRNLSTPNEWHYLKYRNIKINRRTILLEAVHGREISGHIYALVKELLTSYPNYQVFIAVNKSAFIPEDFKKNTVLHMSKDYLKLLATCEILINDTSFWSFFHKRSEQKYYIFWHGTPLKQLGKSTQIQGYGNVQRNLAAADQVFVSNEFTRERLVKDFGIESIVDNQFVIGPSPRNSALFVNKVIRGRYLYMPTWRGTDVAKVQIRKNFYEFLKELDVGLKDTEELYIKLHPYEEALLNFKEEDYKHIKLFPKNEDVYLFLQTVEQLITDYSSIMFDFYLTRRPIVLFTYDKADYLRERGIYFDMDDLAFPQCQTVREVLNCLHSKRQNIDQNLLESFVEFDSINGTKIVLDYLLKNIENQSIQVIPNWNEKENILIYAYQLADNGITASLLNLFDQVDLTKRNYILTWQEGMIPQDLEYKVKNLPEGVYTFIQTNKVQSTMSETIPTAMYMAGIPLKTKKMEKMYQRDFQRNYLNVPISHFVHYPGYDRSYCVWTWALKPLGIKTFIFVHTDMKQEFQVNRQLKPRIIYEAYQKADKVVCVTNSIEKKVQEVVPDSDTAVMNVLFNEEKIREMALTDAISNVPSNLQKAFDDEEITVFISVGRFSKQKGYDRLVKAFEKLDNPFTRLVLICSYGPEREMINQQIKESHLKEQIFLLEKFENPYCLVNKADAFVFSSRYEGLGMVVFESLAVNTPVIMTRIPETLEVLGDEELAIVVNNSTEGIYTGLKSFIDGKRPKSFFDFEQQRMNSLNIWESFFEK</sequence>
<dbReference type="Proteomes" id="UP001596026">
    <property type="component" value="Unassembled WGS sequence"/>
</dbReference>
<organism evidence="8 9">
    <name type="scientific">Enterococcus eurekensis</name>
    <dbReference type="NCBI Taxonomy" id="1159753"/>
    <lineage>
        <taxon>Bacteria</taxon>
        <taxon>Bacillati</taxon>
        <taxon>Bacillota</taxon>
        <taxon>Bacilli</taxon>
        <taxon>Lactobacillales</taxon>
        <taxon>Enterococcaceae</taxon>
        <taxon>Enterococcus</taxon>
    </lineage>
</organism>
<dbReference type="InterPro" id="IPR007554">
    <property type="entry name" value="Glycerophosphate_synth"/>
</dbReference>
<evidence type="ECO:0000256" key="2">
    <source>
        <dbReference type="ARBA" id="ARBA00010488"/>
    </source>
</evidence>
<evidence type="ECO:0000256" key="1">
    <source>
        <dbReference type="ARBA" id="ARBA00004202"/>
    </source>
</evidence>
<dbReference type="SUPFAM" id="SSF53756">
    <property type="entry name" value="UDP-Glycosyltransferase/glycogen phosphorylase"/>
    <property type="match status" value="2"/>
</dbReference>
<feature type="domain" description="Glycosyl transferase family 1" evidence="7">
    <location>
        <begin position="599"/>
        <end position="740"/>
    </location>
</feature>
<dbReference type="Pfam" id="PF00534">
    <property type="entry name" value="Glycos_transf_1"/>
    <property type="match status" value="1"/>
</dbReference>
<keyword evidence="3" id="KW-1003">Cell membrane</keyword>
<gene>
    <name evidence="8" type="ORF">ACFO3L_09055</name>
</gene>
<dbReference type="Pfam" id="PF04464">
    <property type="entry name" value="Glyphos_transf"/>
    <property type="match status" value="1"/>
</dbReference>
<evidence type="ECO:0000256" key="3">
    <source>
        <dbReference type="ARBA" id="ARBA00022475"/>
    </source>
</evidence>
<dbReference type="InterPro" id="IPR043149">
    <property type="entry name" value="TagF_N"/>
</dbReference>
<dbReference type="Gene3D" id="3.40.50.11820">
    <property type="match status" value="1"/>
</dbReference>
<keyword evidence="5" id="KW-0777">Teichoic acid biosynthesis</keyword>
<keyword evidence="4" id="KW-0808">Transferase</keyword>
<proteinExistence type="inferred from homology"/>
<comment type="subcellular location">
    <subcellularLocation>
        <location evidence="1">Cell membrane</location>
        <topology evidence="1">Peripheral membrane protein</topology>
    </subcellularLocation>
</comment>
<protein>
    <submittedName>
        <fullName evidence="8">CDP-glycerol glycerophosphotransferase family protein</fullName>
    </submittedName>
</protein>
<reference evidence="9" key="1">
    <citation type="journal article" date="2019" name="Int. J. Syst. Evol. Microbiol.">
        <title>The Global Catalogue of Microorganisms (GCM) 10K type strain sequencing project: providing services to taxonomists for standard genome sequencing and annotation.</title>
        <authorList>
            <consortium name="The Broad Institute Genomics Platform"/>
            <consortium name="The Broad Institute Genome Sequencing Center for Infectious Disease"/>
            <person name="Wu L."/>
            <person name="Ma J."/>
        </authorList>
    </citation>
    <scope>NUCLEOTIDE SEQUENCE [LARGE SCALE GENOMIC DNA]</scope>
    <source>
        <strain evidence="9">CGMCC 1.19061</strain>
    </source>
</reference>